<feature type="domain" description="Mur ligase central" evidence="7">
    <location>
        <begin position="84"/>
        <end position="295"/>
    </location>
</feature>
<dbReference type="GO" id="GO:0005737">
    <property type="term" value="C:cytoplasm"/>
    <property type="evidence" value="ECO:0007669"/>
    <property type="project" value="TreeGrafter"/>
</dbReference>
<evidence type="ECO:0000256" key="5">
    <source>
        <dbReference type="ARBA" id="ARBA00022840"/>
    </source>
</evidence>
<reference evidence="8 9" key="1">
    <citation type="submission" date="2018-03" db="EMBL/GenBank/DDBJ databases">
        <title>Bacillus urumqiensis sp. nov., a moderately haloalkaliphilic bacterium isolated from a salt lake.</title>
        <authorList>
            <person name="Zhao B."/>
            <person name="Liao Z."/>
        </authorList>
    </citation>
    <scope>NUCLEOTIDE SEQUENCE [LARGE SCALE GENOMIC DNA]</scope>
    <source>
        <strain evidence="8 9">BZ-SZ-XJ18</strain>
    </source>
</reference>
<dbReference type="GO" id="GO:0005524">
    <property type="term" value="F:ATP binding"/>
    <property type="evidence" value="ECO:0007669"/>
    <property type="project" value="UniProtKB-KW"/>
</dbReference>
<dbReference type="Gene3D" id="3.40.1190.10">
    <property type="entry name" value="Mur-like, catalytic domain"/>
    <property type="match status" value="1"/>
</dbReference>
<organism evidence="8 9">
    <name type="scientific">Alkalicoccus urumqiensis</name>
    <name type="common">Bacillus urumqiensis</name>
    <dbReference type="NCBI Taxonomy" id="1548213"/>
    <lineage>
        <taxon>Bacteria</taxon>
        <taxon>Bacillati</taxon>
        <taxon>Bacillota</taxon>
        <taxon>Bacilli</taxon>
        <taxon>Bacillales</taxon>
        <taxon>Bacillaceae</taxon>
        <taxon>Alkalicoccus</taxon>
    </lineage>
</organism>
<dbReference type="InterPro" id="IPR013221">
    <property type="entry name" value="Mur_ligase_cen"/>
</dbReference>
<evidence type="ECO:0000256" key="1">
    <source>
        <dbReference type="ARBA" id="ARBA00008276"/>
    </source>
</evidence>
<dbReference type="SUPFAM" id="SSF53623">
    <property type="entry name" value="MurD-like peptide ligases, catalytic domain"/>
    <property type="match status" value="1"/>
</dbReference>
<evidence type="ECO:0000256" key="4">
    <source>
        <dbReference type="ARBA" id="ARBA00022741"/>
    </source>
</evidence>
<dbReference type="PROSITE" id="PS01012">
    <property type="entry name" value="FOLYLPOLYGLU_SYNT_2"/>
    <property type="match status" value="1"/>
</dbReference>
<dbReference type="EMBL" id="PVNS01000011">
    <property type="protein sequence ID" value="PRO64970.1"/>
    <property type="molecule type" value="Genomic_DNA"/>
</dbReference>
<dbReference type="Gene3D" id="3.90.190.20">
    <property type="entry name" value="Mur ligase, C-terminal domain"/>
    <property type="match status" value="1"/>
</dbReference>
<dbReference type="InterPro" id="IPR036565">
    <property type="entry name" value="Mur-like_cat_sf"/>
</dbReference>
<protein>
    <recommendedName>
        <fullName evidence="7">Mur ligase central domain-containing protein</fullName>
    </recommendedName>
</protein>
<evidence type="ECO:0000256" key="2">
    <source>
        <dbReference type="ARBA" id="ARBA00022598"/>
    </source>
</evidence>
<evidence type="ECO:0000256" key="3">
    <source>
        <dbReference type="ARBA" id="ARBA00022723"/>
    </source>
</evidence>
<dbReference type="GO" id="GO:0004326">
    <property type="term" value="F:tetrahydrofolylpolyglutamate synthase activity"/>
    <property type="evidence" value="ECO:0007669"/>
    <property type="project" value="InterPro"/>
</dbReference>
<keyword evidence="2" id="KW-0436">Ligase</keyword>
<dbReference type="GO" id="GO:0046872">
    <property type="term" value="F:metal ion binding"/>
    <property type="evidence" value="ECO:0007669"/>
    <property type="project" value="UniProtKB-KW"/>
</dbReference>
<sequence length="443" mass="48670">MSHALRIVIFISSRYTMYRYHRFSYRNRAAAGEQGERLIHGKGGPSMEAFEKRQKAGIRYDLDRMRKVLELLGNPQNTGKAVHIAGTNGKGSTAAYMEALLKETCTTWTFISPSFSGREEQFRWCGRAPDEETFARWVDEVLPAVEETEKQFGMMTPFELTTTVFYYAAREKQPDVLIVEAGMGGKLDATNVIEHPSAAVITSIGSDHLTYLGGSRETAARHKAGIFREGVPAICSADQEALVWLKEEAESAGAVWTPPVSWEWEAPDRLTIDGESVTLPASGRHQASNAALAYTACIHTGSIAAPKHLSKAVLPGRSEEVLPGVTLDTAHNPEAVNAVTSALPQHPDRLILFACMKDKDAAGMIAMLESCGKLTAASWPSPRAQTCSEWKDMFPDLPCTDDPVQWVKTYAGKRPLLILGSHDFASFLRPKLIEMRNNGAGKE</sequence>
<gene>
    <name evidence="8" type="ORF">C6I21_12230</name>
</gene>
<dbReference type="PANTHER" id="PTHR11136">
    <property type="entry name" value="FOLYLPOLYGLUTAMATE SYNTHASE-RELATED"/>
    <property type="match status" value="1"/>
</dbReference>
<evidence type="ECO:0000313" key="9">
    <source>
        <dbReference type="Proteomes" id="UP000243650"/>
    </source>
</evidence>
<keyword evidence="4" id="KW-0547">Nucleotide-binding</keyword>
<dbReference type="AlphaFoldDB" id="A0A2P6MFF4"/>
<evidence type="ECO:0000313" key="8">
    <source>
        <dbReference type="EMBL" id="PRO64970.1"/>
    </source>
</evidence>
<evidence type="ECO:0000256" key="6">
    <source>
        <dbReference type="ARBA" id="ARBA00022842"/>
    </source>
</evidence>
<accession>A0A2P6MFF4</accession>
<dbReference type="PANTHER" id="PTHR11136:SF0">
    <property type="entry name" value="DIHYDROFOLATE SYNTHETASE-RELATED"/>
    <property type="match status" value="1"/>
</dbReference>
<name>A0A2P6MFF4_ALKUR</name>
<evidence type="ECO:0000259" key="7">
    <source>
        <dbReference type="Pfam" id="PF08245"/>
    </source>
</evidence>
<dbReference type="NCBIfam" id="TIGR01499">
    <property type="entry name" value="folC"/>
    <property type="match status" value="1"/>
</dbReference>
<keyword evidence="5" id="KW-0067">ATP-binding</keyword>
<keyword evidence="9" id="KW-1185">Reference proteome</keyword>
<proteinExistence type="inferred from homology"/>
<keyword evidence="3" id="KW-0479">Metal-binding</keyword>
<dbReference type="Pfam" id="PF08245">
    <property type="entry name" value="Mur_ligase_M"/>
    <property type="match status" value="1"/>
</dbReference>
<dbReference type="OrthoDB" id="9809356at2"/>
<dbReference type="Proteomes" id="UP000243650">
    <property type="component" value="Unassembled WGS sequence"/>
</dbReference>
<keyword evidence="6" id="KW-0460">Magnesium</keyword>
<dbReference type="InterPro" id="IPR036615">
    <property type="entry name" value="Mur_ligase_C_dom_sf"/>
</dbReference>
<dbReference type="InterPro" id="IPR001645">
    <property type="entry name" value="Folylpolyglutamate_synth"/>
</dbReference>
<dbReference type="InterPro" id="IPR018109">
    <property type="entry name" value="Folylpolyglutamate_synth_CS"/>
</dbReference>
<comment type="caution">
    <text evidence="8">The sequence shown here is derived from an EMBL/GenBank/DDBJ whole genome shotgun (WGS) entry which is preliminary data.</text>
</comment>
<dbReference type="GO" id="GO:0008841">
    <property type="term" value="F:dihydrofolate synthase activity"/>
    <property type="evidence" value="ECO:0007669"/>
    <property type="project" value="TreeGrafter"/>
</dbReference>
<dbReference type="SUPFAM" id="SSF53244">
    <property type="entry name" value="MurD-like peptide ligases, peptide-binding domain"/>
    <property type="match status" value="1"/>
</dbReference>
<comment type="similarity">
    <text evidence="1">Belongs to the folylpolyglutamate synthase family.</text>
</comment>